<proteinExistence type="predicted"/>
<accession>A0A6J6SHG3</accession>
<evidence type="ECO:0000313" key="4">
    <source>
        <dbReference type="EMBL" id="CAB5149814.1"/>
    </source>
</evidence>
<dbReference type="EMBL" id="CAESAH010000012">
    <property type="protein sequence ID" value="CAB4336629.1"/>
    <property type="molecule type" value="Genomic_DNA"/>
</dbReference>
<dbReference type="EMBL" id="CAFABC010000028">
    <property type="protein sequence ID" value="CAB4827115.1"/>
    <property type="molecule type" value="Genomic_DNA"/>
</dbReference>
<organism evidence="2">
    <name type="scientific">freshwater metagenome</name>
    <dbReference type="NCBI Taxonomy" id="449393"/>
    <lineage>
        <taxon>unclassified sequences</taxon>
        <taxon>metagenomes</taxon>
        <taxon>ecological metagenomes</taxon>
    </lineage>
</organism>
<name>A0A6J6SHG3_9ZZZZ</name>
<evidence type="ECO:0000313" key="2">
    <source>
        <dbReference type="EMBL" id="CAB4734148.1"/>
    </source>
</evidence>
<sequence length="516" mass="57250">MRKALRVLAIALSLALVVSVAQAAVKAGSACSKLGATSTVGGKKYTCIKSGKKQVWNKGVVVVAPKPTSSASATDRASATTFKAGDVCTSTGETIKSGTKSLICLEVVGRKFEFVDVTTMTGGLASQNSPSDFSLCRIPDSRVTKIQRASIAFPAVPDDSTFSSTSTITIGIVPIDFSDSPGTVDPKTVYERVMTETDEWAKWFTRGRLKVKWVVYPNWIRAPKTSGKYNWIHPMSMTSQVQDNSHQVGQDLIDLTESNLDISTVQDLLFIYPPNITGIKDSINYQSGMQTKNGMRMLGIYATSVWSYQQQDDLAMWLMHENMHRFGYAGHSPSYPLMFSIAANQAGGSHTMNLWDRVVLDWIDKEDIYCVDKNILTKSDISLVPQEREQNGVQGVAIKLSDHELLVLESHKKDKWSQGYSDNFYGITAMYVDTTRDTDRSGENFGDDLKGTKFSRTATYIQFTQYNHGDSSNNFSGGNFEMNYLLHQGEFFEFMGVRVEFVKAGYNDTIQIRKVN</sequence>
<evidence type="ECO:0000313" key="1">
    <source>
        <dbReference type="EMBL" id="CAB4336629.1"/>
    </source>
</evidence>
<reference evidence="2" key="1">
    <citation type="submission" date="2020-05" db="EMBL/GenBank/DDBJ databases">
        <authorList>
            <person name="Chiriac C."/>
            <person name="Salcher M."/>
            <person name="Ghai R."/>
            <person name="Kavagutti S V."/>
        </authorList>
    </citation>
    <scope>NUCLEOTIDE SEQUENCE</scope>
</reference>
<gene>
    <name evidence="2" type="ORF">UFOPK2731_01045</name>
    <name evidence="3" type="ORF">UFOPK3161_00996</name>
    <name evidence="1" type="ORF">UFOPK3962_00634</name>
    <name evidence="4" type="ORF">UFOPK4427_01020</name>
</gene>
<dbReference type="EMBL" id="CAFBRY010000032">
    <property type="protein sequence ID" value="CAB5149814.1"/>
    <property type="molecule type" value="Genomic_DNA"/>
</dbReference>
<evidence type="ECO:0000313" key="3">
    <source>
        <dbReference type="EMBL" id="CAB4827115.1"/>
    </source>
</evidence>
<dbReference type="AlphaFoldDB" id="A0A6J6SHG3"/>
<protein>
    <submittedName>
        <fullName evidence="2">Unannotated protein</fullName>
    </submittedName>
</protein>
<dbReference type="EMBL" id="CAEZYO010000033">
    <property type="protein sequence ID" value="CAB4734148.1"/>
    <property type="molecule type" value="Genomic_DNA"/>
</dbReference>